<evidence type="ECO:0000256" key="1">
    <source>
        <dbReference type="SAM" id="Phobius"/>
    </source>
</evidence>
<feature type="transmembrane region" description="Helical" evidence="1">
    <location>
        <begin position="44"/>
        <end position="63"/>
    </location>
</feature>
<sequence>MELSNRIEEVPFREAHTDENGNFTSGTPSQRHLNNLNDYLNFDVLTFVLLWVVYIFILILFGLNQLSNRWICSPPTYQFSIMNETPHGQLYEPNLLKASMKYT</sequence>
<name>A0A8X6NFZ7_NEPPI</name>
<proteinExistence type="predicted"/>
<accession>A0A8X6NFZ7</accession>
<protein>
    <submittedName>
        <fullName evidence="2">Uncharacterized protein</fullName>
    </submittedName>
</protein>
<dbReference type="Proteomes" id="UP000887013">
    <property type="component" value="Unassembled WGS sequence"/>
</dbReference>
<keyword evidence="3" id="KW-1185">Reference proteome</keyword>
<dbReference type="AlphaFoldDB" id="A0A8X6NFZ7"/>
<keyword evidence="1" id="KW-0812">Transmembrane</keyword>
<evidence type="ECO:0000313" key="3">
    <source>
        <dbReference type="Proteomes" id="UP000887013"/>
    </source>
</evidence>
<reference evidence="2" key="1">
    <citation type="submission" date="2020-08" db="EMBL/GenBank/DDBJ databases">
        <title>Multicomponent nature underlies the extraordinary mechanical properties of spider dragline silk.</title>
        <authorList>
            <person name="Kono N."/>
            <person name="Nakamura H."/>
            <person name="Mori M."/>
            <person name="Yoshida Y."/>
            <person name="Ohtoshi R."/>
            <person name="Malay A.D."/>
            <person name="Moran D.A.P."/>
            <person name="Tomita M."/>
            <person name="Numata K."/>
            <person name="Arakawa K."/>
        </authorList>
    </citation>
    <scope>NUCLEOTIDE SEQUENCE</scope>
</reference>
<dbReference type="OrthoDB" id="10334711at2759"/>
<keyword evidence="1" id="KW-1133">Transmembrane helix</keyword>
<comment type="caution">
    <text evidence="2">The sequence shown here is derived from an EMBL/GenBank/DDBJ whole genome shotgun (WGS) entry which is preliminary data.</text>
</comment>
<evidence type="ECO:0000313" key="2">
    <source>
        <dbReference type="EMBL" id="GFT13046.1"/>
    </source>
</evidence>
<organism evidence="2 3">
    <name type="scientific">Nephila pilipes</name>
    <name type="common">Giant wood spider</name>
    <name type="synonym">Nephila maculata</name>
    <dbReference type="NCBI Taxonomy" id="299642"/>
    <lineage>
        <taxon>Eukaryota</taxon>
        <taxon>Metazoa</taxon>
        <taxon>Ecdysozoa</taxon>
        <taxon>Arthropoda</taxon>
        <taxon>Chelicerata</taxon>
        <taxon>Arachnida</taxon>
        <taxon>Araneae</taxon>
        <taxon>Araneomorphae</taxon>
        <taxon>Entelegynae</taxon>
        <taxon>Araneoidea</taxon>
        <taxon>Nephilidae</taxon>
        <taxon>Nephila</taxon>
    </lineage>
</organism>
<gene>
    <name evidence="2" type="primary">NCL1_19673</name>
    <name evidence="2" type="ORF">NPIL_440331</name>
</gene>
<keyword evidence="1" id="KW-0472">Membrane</keyword>
<dbReference type="EMBL" id="BMAW01104193">
    <property type="protein sequence ID" value="GFT13046.1"/>
    <property type="molecule type" value="Genomic_DNA"/>
</dbReference>